<dbReference type="GO" id="GO:0016020">
    <property type="term" value="C:membrane"/>
    <property type="evidence" value="ECO:0007669"/>
    <property type="project" value="UniProtKB-SubCell"/>
</dbReference>
<evidence type="ECO:0000313" key="9">
    <source>
        <dbReference type="Proteomes" id="UP000305067"/>
    </source>
</evidence>
<feature type="transmembrane region" description="Helical" evidence="6">
    <location>
        <begin position="160"/>
        <end position="179"/>
    </location>
</feature>
<name>A0A5C3QSP8_9AGAR</name>
<feature type="transmembrane region" description="Helical" evidence="6">
    <location>
        <begin position="265"/>
        <end position="286"/>
    </location>
</feature>
<keyword evidence="4 6" id="KW-0472">Membrane</keyword>
<evidence type="ECO:0000256" key="4">
    <source>
        <dbReference type="ARBA" id="ARBA00023136"/>
    </source>
</evidence>
<evidence type="ECO:0000256" key="5">
    <source>
        <dbReference type="SAM" id="MobiDB-lite"/>
    </source>
</evidence>
<dbReference type="AlphaFoldDB" id="A0A5C3QSP8"/>
<dbReference type="InterPro" id="IPR008915">
    <property type="entry name" value="Peptidase_M50"/>
</dbReference>
<dbReference type="STRING" id="1884261.A0A5C3QSP8"/>
<dbReference type="Pfam" id="PF02163">
    <property type="entry name" value="Peptidase_M50"/>
    <property type="match status" value="1"/>
</dbReference>
<keyword evidence="3 6" id="KW-1133">Transmembrane helix</keyword>
<evidence type="ECO:0000313" key="8">
    <source>
        <dbReference type="EMBL" id="TFL04557.1"/>
    </source>
</evidence>
<evidence type="ECO:0000256" key="3">
    <source>
        <dbReference type="ARBA" id="ARBA00022989"/>
    </source>
</evidence>
<comment type="subcellular location">
    <subcellularLocation>
        <location evidence="1">Membrane</location>
        <topology evidence="1">Multi-pass membrane protein</topology>
    </subcellularLocation>
</comment>
<protein>
    <recommendedName>
        <fullName evidence="7">Peptidase M50 domain-containing protein</fullName>
    </recommendedName>
</protein>
<feature type="region of interest" description="Disordered" evidence="5">
    <location>
        <begin position="70"/>
        <end position="96"/>
    </location>
</feature>
<keyword evidence="9" id="KW-1185">Reference proteome</keyword>
<proteinExistence type="predicted"/>
<evidence type="ECO:0000256" key="6">
    <source>
        <dbReference type="SAM" id="Phobius"/>
    </source>
</evidence>
<accession>A0A5C3QSP8</accession>
<evidence type="ECO:0000256" key="2">
    <source>
        <dbReference type="ARBA" id="ARBA00022692"/>
    </source>
</evidence>
<gene>
    <name evidence="8" type="ORF">BDV98DRAFT_321963</name>
</gene>
<feature type="domain" description="Peptidase M50" evidence="7">
    <location>
        <begin position="168"/>
        <end position="209"/>
    </location>
</feature>
<sequence length="287" mass="31243">MGDSTRMSDVGWCVPAESFLAATTACCHSGGIPYNSDALSCFTLLVSGEERRCIDPMGFMTNVTAERCSASPSISADSGDYKEDSDSDSASNPNGAYQQSCKDLNALCVRPAPHVELLRLTFIHPSASLLEEDGKRSIVILWSGPRREILEQVLVDTRRLTGFFSFAFVGFLTYFYSYLTTANLSLFFFNLLPLSFLDGGQLLGTLLRWNASGGGEHFGMRVTRRRSSGDADLEGGNIRRPQPLWSCLARVPRLRERDARKVERAVSVSVVVGVGMSVVLGVIGGFG</sequence>
<dbReference type="EMBL" id="ML178818">
    <property type="protein sequence ID" value="TFL04557.1"/>
    <property type="molecule type" value="Genomic_DNA"/>
</dbReference>
<evidence type="ECO:0000259" key="7">
    <source>
        <dbReference type="Pfam" id="PF02163"/>
    </source>
</evidence>
<keyword evidence="2 6" id="KW-0812">Transmembrane</keyword>
<dbReference type="OrthoDB" id="7694678at2759"/>
<organism evidence="8 9">
    <name type="scientific">Pterulicium gracile</name>
    <dbReference type="NCBI Taxonomy" id="1884261"/>
    <lineage>
        <taxon>Eukaryota</taxon>
        <taxon>Fungi</taxon>
        <taxon>Dikarya</taxon>
        <taxon>Basidiomycota</taxon>
        <taxon>Agaricomycotina</taxon>
        <taxon>Agaricomycetes</taxon>
        <taxon>Agaricomycetidae</taxon>
        <taxon>Agaricales</taxon>
        <taxon>Pleurotineae</taxon>
        <taxon>Pterulaceae</taxon>
        <taxon>Pterulicium</taxon>
    </lineage>
</organism>
<reference evidence="8 9" key="1">
    <citation type="journal article" date="2019" name="Nat. Ecol. Evol.">
        <title>Megaphylogeny resolves global patterns of mushroom evolution.</title>
        <authorList>
            <person name="Varga T."/>
            <person name="Krizsan K."/>
            <person name="Foldi C."/>
            <person name="Dima B."/>
            <person name="Sanchez-Garcia M."/>
            <person name="Sanchez-Ramirez S."/>
            <person name="Szollosi G.J."/>
            <person name="Szarkandi J.G."/>
            <person name="Papp V."/>
            <person name="Albert L."/>
            <person name="Andreopoulos W."/>
            <person name="Angelini C."/>
            <person name="Antonin V."/>
            <person name="Barry K.W."/>
            <person name="Bougher N.L."/>
            <person name="Buchanan P."/>
            <person name="Buyck B."/>
            <person name="Bense V."/>
            <person name="Catcheside P."/>
            <person name="Chovatia M."/>
            <person name="Cooper J."/>
            <person name="Damon W."/>
            <person name="Desjardin D."/>
            <person name="Finy P."/>
            <person name="Geml J."/>
            <person name="Haridas S."/>
            <person name="Hughes K."/>
            <person name="Justo A."/>
            <person name="Karasinski D."/>
            <person name="Kautmanova I."/>
            <person name="Kiss B."/>
            <person name="Kocsube S."/>
            <person name="Kotiranta H."/>
            <person name="LaButti K.M."/>
            <person name="Lechner B.E."/>
            <person name="Liimatainen K."/>
            <person name="Lipzen A."/>
            <person name="Lukacs Z."/>
            <person name="Mihaltcheva S."/>
            <person name="Morgado L.N."/>
            <person name="Niskanen T."/>
            <person name="Noordeloos M.E."/>
            <person name="Ohm R.A."/>
            <person name="Ortiz-Santana B."/>
            <person name="Ovrebo C."/>
            <person name="Racz N."/>
            <person name="Riley R."/>
            <person name="Savchenko A."/>
            <person name="Shiryaev A."/>
            <person name="Soop K."/>
            <person name="Spirin V."/>
            <person name="Szebenyi C."/>
            <person name="Tomsovsky M."/>
            <person name="Tulloss R.E."/>
            <person name="Uehling J."/>
            <person name="Grigoriev I.V."/>
            <person name="Vagvolgyi C."/>
            <person name="Papp T."/>
            <person name="Martin F.M."/>
            <person name="Miettinen O."/>
            <person name="Hibbett D.S."/>
            <person name="Nagy L.G."/>
        </authorList>
    </citation>
    <scope>NUCLEOTIDE SEQUENCE [LARGE SCALE GENOMIC DNA]</scope>
    <source>
        <strain evidence="8 9">CBS 309.79</strain>
    </source>
</reference>
<dbReference type="GO" id="GO:0006508">
    <property type="term" value="P:proteolysis"/>
    <property type="evidence" value="ECO:0007669"/>
    <property type="project" value="InterPro"/>
</dbReference>
<evidence type="ECO:0000256" key="1">
    <source>
        <dbReference type="ARBA" id="ARBA00004141"/>
    </source>
</evidence>
<dbReference type="Proteomes" id="UP000305067">
    <property type="component" value="Unassembled WGS sequence"/>
</dbReference>